<evidence type="ECO:0000313" key="2">
    <source>
        <dbReference type="EMBL" id="KAH0436459.1"/>
    </source>
</evidence>
<feature type="compositionally biased region" description="Polar residues" evidence="1">
    <location>
        <begin position="58"/>
        <end position="92"/>
    </location>
</feature>
<feature type="region of interest" description="Disordered" evidence="1">
    <location>
        <begin position="51"/>
        <end position="99"/>
    </location>
</feature>
<protein>
    <submittedName>
        <fullName evidence="2">Uncharacterized protein</fullName>
    </submittedName>
</protein>
<keyword evidence="3" id="KW-1185">Reference proteome</keyword>
<sequence>MTTNIGCDCGLGRGQGTLFCPVEVSSTEKNLLAELRYQLNSLMMRLEAKEEEPVAYSSAKSEGICQSAQQDNELSISEANTNTSHSNDQSEVSSKEHKV</sequence>
<organism evidence="2 3">
    <name type="scientific">Dendrobium chrysotoxum</name>
    <name type="common">Orchid</name>
    <dbReference type="NCBI Taxonomy" id="161865"/>
    <lineage>
        <taxon>Eukaryota</taxon>
        <taxon>Viridiplantae</taxon>
        <taxon>Streptophyta</taxon>
        <taxon>Embryophyta</taxon>
        <taxon>Tracheophyta</taxon>
        <taxon>Spermatophyta</taxon>
        <taxon>Magnoliopsida</taxon>
        <taxon>Liliopsida</taxon>
        <taxon>Asparagales</taxon>
        <taxon>Orchidaceae</taxon>
        <taxon>Epidendroideae</taxon>
        <taxon>Malaxideae</taxon>
        <taxon>Dendrobiinae</taxon>
        <taxon>Dendrobium</taxon>
    </lineage>
</organism>
<gene>
    <name evidence="2" type="ORF">IEQ34_026395</name>
</gene>
<accession>A0AAV7FM76</accession>
<evidence type="ECO:0000313" key="3">
    <source>
        <dbReference type="Proteomes" id="UP000775213"/>
    </source>
</evidence>
<name>A0AAV7FM76_DENCH</name>
<evidence type="ECO:0000256" key="1">
    <source>
        <dbReference type="SAM" id="MobiDB-lite"/>
    </source>
</evidence>
<dbReference type="Proteomes" id="UP000775213">
    <property type="component" value="Unassembled WGS sequence"/>
</dbReference>
<reference evidence="2 3" key="1">
    <citation type="journal article" date="2021" name="Hortic Res">
        <title>Chromosome-scale assembly of the Dendrobium chrysotoxum genome enhances the understanding of orchid evolution.</title>
        <authorList>
            <person name="Zhang Y."/>
            <person name="Zhang G.Q."/>
            <person name="Zhang D."/>
            <person name="Liu X.D."/>
            <person name="Xu X.Y."/>
            <person name="Sun W.H."/>
            <person name="Yu X."/>
            <person name="Zhu X."/>
            <person name="Wang Z.W."/>
            <person name="Zhao X."/>
            <person name="Zhong W.Y."/>
            <person name="Chen H."/>
            <person name="Yin W.L."/>
            <person name="Huang T."/>
            <person name="Niu S.C."/>
            <person name="Liu Z.J."/>
        </authorList>
    </citation>
    <scope>NUCLEOTIDE SEQUENCE [LARGE SCALE GENOMIC DNA]</scope>
    <source>
        <strain evidence="2">Lindl</strain>
    </source>
</reference>
<dbReference type="AlphaFoldDB" id="A0AAV7FM76"/>
<proteinExistence type="predicted"/>
<dbReference type="EMBL" id="JAGFBR010000749">
    <property type="protein sequence ID" value="KAH0436459.1"/>
    <property type="molecule type" value="Genomic_DNA"/>
</dbReference>
<comment type="caution">
    <text evidence="2">The sequence shown here is derived from an EMBL/GenBank/DDBJ whole genome shotgun (WGS) entry which is preliminary data.</text>
</comment>